<dbReference type="InterPro" id="IPR039390">
    <property type="entry name" value="1_2-HQD/HQD"/>
</dbReference>
<dbReference type="PANTHER" id="PTHR33711:SF7">
    <property type="entry name" value="INTRADIOL RING-CLEAVAGE DIOXYGENASES DOMAIN-CONTAINING PROTEIN-RELATED"/>
    <property type="match status" value="1"/>
</dbReference>
<keyword evidence="5" id="KW-0560">Oxidoreductase</keyword>
<dbReference type="InterPro" id="IPR015889">
    <property type="entry name" value="Intradiol_dOase_core"/>
</dbReference>
<dbReference type="CDD" id="cd03461">
    <property type="entry name" value="1_2-HQD"/>
    <property type="match status" value="1"/>
</dbReference>
<feature type="domain" description="Intradiol ring-cleavage dioxygenases" evidence="7">
    <location>
        <begin position="120"/>
        <end position="277"/>
    </location>
</feature>
<dbReference type="Proteomes" id="UP000284451">
    <property type="component" value="Unassembled WGS sequence"/>
</dbReference>
<protein>
    <submittedName>
        <fullName evidence="9">6-chlorohydroxyquinol-1,2-dioxygenase</fullName>
    </submittedName>
</protein>
<evidence type="ECO:0000256" key="2">
    <source>
        <dbReference type="ARBA" id="ARBA00007825"/>
    </source>
</evidence>
<dbReference type="Pfam" id="PF04444">
    <property type="entry name" value="Dioxygenase_N"/>
    <property type="match status" value="1"/>
</dbReference>
<dbReference type="EMBL" id="SAUY01000002">
    <property type="protein sequence ID" value="RWR34575.1"/>
    <property type="molecule type" value="Genomic_DNA"/>
</dbReference>
<dbReference type="PANTHER" id="PTHR33711">
    <property type="entry name" value="DIOXYGENASE, PUTATIVE (AFU_ORTHOLOGUE AFUA_2G02910)-RELATED"/>
    <property type="match status" value="1"/>
</dbReference>
<dbReference type="InterPro" id="IPR000627">
    <property type="entry name" value="Intradiol_dOase_C"/>
</dbReference>
<sequence>MSDYFTEEGSVAAVNARMGADVNPRLRRIMSSLVEHLHDFVKDVELTEAEWEIAIDFLTRTGQICSDTRQEFILLSDVLGVSMLVDAINHRAPEGATETTVFGPFHVADAPERTLGENISLDGKGETCRYFGRVLDLDGNPIVRASVDVWSDNEEGFYDVQQPGIQPPMNNRGVFRTDAEGRYWFRGIKPVSYPIPDDGPVGQLLAQLERHPYRPAHMHFLVGAPGYDSVTTHIFVAGDSYLESDAVFGVKQSLIVDYRRVNDPDCPWEAEYDFILRRRS</sequence>
<proteinExistence type="inferred from homology"/>
<keyword evidence="3" id="KW-0479">Metal-binding</keyword>
<dbReference type="InterPro" id="IPR050770">
    <property type="entry name" value="Intradiol_RC_Dioxygenase"/>
</dbReference>
<comment type="similarity">
    <text evidence="2">Belongs to the intradiol ring-cleavage dioxygenase family.</text>
</comment>
<evidence type="ECO:0000256" key="4">
    <source>
        <dbReference type="ARBA" id="ARBA00022964"/>
    </source>
</evidence>
<dbReference type="InterPro" id="IPR007535">
    <property type="entry name" value="Catechol_dOase_N"/>
</dbReference>
<dbReference type="Gene3D" id="2.60.130.10">
    <property type="entry name" value="Aromatic compound dioxygenase"/>
    <property type="match status" value="1"/>
</dbReference>
<evidence type="ECO:0000256" key="5">
    <source>
        <dbReference type="ARBA" id="ARBA00023002"/>
    </source>
</evidence>
<accession>A0A443KNV5</accession>
<gene>
    <name evidence="9" type="ORF">D2T29_03250</name>
</gene>
<reference evidence="9 10" key="1">
    <citation type="submission" date="2019-01" db="EMBL/GenBank/DDBJ databases">
        <title>Sinorhodobacter populi sp. nov. isolated from the symptomatic bark tissue of Populus euramericana canker.</title>
        <authorList>
            <person name="Xu G."/>
        </authorList>
    </citation>
    <scope>NUCLEOTIDE SEQUENCE [LARGE SCALE GENOMIC DNA]</scope>
    <source>
        <strain evidence="9 10">07D10-4-3</strain>
    </source>
</reference>
<dbReference type="Pfam" id="PF00775">
    <property type="entry name" value="Dioxygenase_C"/>
    <property type="match status" value="1"/>
</dbReference>
<evidence type="ECO:0000259" key="7">
    <source>
        <dbReference type="Pfam" id="PF00775"/>
    </source>
</evidence>
<dbReference type="AlphaFoldDB" id="A0A443KNV5"/>
<dbReference type="GO" id="GO:0009712">
    <property type="term" value="P:catechol-containing compound metabolic process"/>
    <property type="evidence" value="ECO:0007669"/>
    <property type="project" value="InterPro"/>
</dbReference>
<feature type="domain" description="Catechol dioxygenase N-terminal" evidence="8">
    <location>
        <begin position="23"/>
        <end position="97"/>
    </location>
</feature>
<organism evidence="9 10">
    <name type="scientific">Paenirhodobacter populi</name>
    <dbReference type="NCBI Taxonomy" id="2306993"/>
    <lineage>
        <taxon>Bacteria</taxon>
        <taxon>Pseudomonadati</taxon>
        <taxon>Pseudomonadota</taxon>
        <taxon>Alphaproteobacteria</taxon>
        <taxon>Rhodobacterales</taxon>
        <taxon>Rhodobacter group</taxon>
        <taxon>Paenirhodobacter</taxon>
    </lineage>
</organism>
<evidence type="ECO:0000256" key="3">
    <source>
        <dbReference type="ARBA" id="ARBA00022723"/>
    </source>
</evidence>
<evidence type="ECO:0000256" key="1">
    <source>
        <dbReference type="ARBA" id="ARBA00001965"/>
    </source>
</evidence>
<comment type="caution">
    <text evidence="9">The sequence shown here is derived from an EMBL/GenBank/DDBJ whole genome shotgun (WGS) entry which is preliminary data.</text>
</comment>
<keyword evidence="6" id="KW-0408">Iron</keyword>
<evidence type="ECO:0000313" key="10">
    <source>
        <dbReference type="Proteomes" id="UP000284451"/>
    </source>
</evidence>
<name>A0A443KNV5_9RHOB</name>
<reference evidence="9 10" key="2">
    <citation type="submission" date="2019-01" db="EMBL/GenBank/DDBJ databases">
        <authorList>
            <person name="Li Y."/>
        </authorList>
    </citation>
    <scope>NUCLEOTIDE SEQUENCE [LARGE SCALE GENOMIC DNA]</scope>
    <source>
        <strain evidence="9 10">07D10-4-3</strain>
    </source>
</reference>
<dbReference type="SUPFAM" id="SSF49482">
    <property type="entry name" value="Aromatic compound dioxygenase"/>
    <property type="match status" value="1"/>
</dbReference>
<dbReference type="RefSeq" id="WP_128231315.1">
    <property type="nucleotide sequence ID" value="NZ_SAUY01000002.1"/>
</dbReference>
<evidence type="ECO:0000256" key="6">
    <source>
        <dbReference type="ARBA" id="ARBA00023004"/>
    </source>
</evidence>
<evidence type="ECO:0000313" key="9">
    <source>
        <dbReference type="EMBL" id="RWR34575.1"/>
    </source>
</evidence>
<evidence type="ECO:0000259" key="8">
    <source>
        <dbReference type="Pfam" id="PF04444"/>
    </source>
</evidence>
<comment type="cofactor">
    <cofactor evidence="1">
        <name>Fe(3+)</name>
        <dbReference type="ChEBI" id="CHEBI:29034"/>
    </cofactor>
</comment>
<dbReference type="GO" id="GO:0018576">
    <property type="term" value="F:catechol 1,2-dioxygenase activity"/>
    <property type="evidence" value="ECO:0007669"/>
    <property type="project" value="InterPro"/>
</dbReference>
<dbReference type="GO" id="GO:0008199">
    <property type="term" value="F:ferric iron binding"/>
    <property type="evidence" value="ECO:0007669"/>
    <property type="project" value="InterPro"/>
</dbReference>
<keyword evidence="4 9" id="KW-0223">Dioxygenase</keyword>